<keyword evidence="8 11" id="KW-1133">Transmembrane helix</keyword>
<dbReference type="GO" id="GO:0072546">
    <property type="term" value="C:EMC complex"/>
    <property type="evidence" value="ECO:0007669"/>
    <property type="project" value="InterPro"/>
</dbReference>
<feature type="domain" description="ER membrane protein complex subunit 1 C-terminal" evidence="13">
    <location>
        <begin position="800"/>
        <end position="1014"/>
    </location>
</feature>
<evidence type="ECO:0000256" key="2">
    <source>
        <dbReference type="ARBA" id="ARBA00007904"/>
    </source>
</evidence>
<dbReference type="OMA" id="SWAEVYH"/>
<dbReference type="SMART" id="SM00564">
    <property type="entry name" value="PQQ"/>
    <property type="match status" value="2"/>
</dbReference>
<evidence type="ECO:0000256" key="10">
    <source>
        <dbReference type="ARBA" id="ARBA00023180"/>
    </source>
</evidence>
<dbReference type="InterPro" id="IPR011678">
    <property type="entry name" value="EMC1_C"/>
</dbReference>
<dbReference type="InterPro" id="IPR018391">
    <property type="entry name" value="PQQ_b-propeller_rpt"/>
</dbReference>
<evidence type="ECO:0000256" key="3">
    <source>
        <dbReference type="ARBA" id="ARBA00011276"/>
    </source>
</evidence>
<gene>
    <name evidence="15" type="ORF">TRAPUB_13780</name>
</gene>
<keyword evidence="10" id="KW-0325">Glycoprotein</keyword>
<keyword evidence="5 11" id="KW-0812">Transmembrane</keyword>
<keyword evidence="9 11" id="KW-0472">Membrane</keyword>
<dbReference type="InterPro" id="IPR026895">
    <property type="entry name" value="EMC1"/>
</dbReference>
<evidence type="ECO:0000313" key="15">
    <source>
        <dbReference type="EMBL" id="OJT09749.1"/>
    </source>
</evidence>
<evidence type="ECO:0000256" key="5">
    <source>
        <dbReference type="ARBA" id="ARBA00022692"/>
    </source>
</evidence>
<evidence type="ECO:0000256" key="6">
    <source>
        <dbReference type="ARBA" id="ARBA00022729"/>
    </source>
</evidence>
<dbReference type="InterPro" id="IPR011047">
    <property type="entry name" value="Quinoprotein_ADH-like_sf"/>
</dbReference>
<dbReference type="PANTHER" id="PTHR21573">
    <property type="entry name" value="ER MEMBRANE PROTEIN COMPLEX SUBUNIT 1"/>
    <property type="match status" value="1"/>
</dbReference>
<proteinExistence type="inferred from homology"/>
<evidence type="ECO:0000256" key="12">
    <source>
        <dbReference type="SAM" id="SignalP"/>
    </source>
</evidence>
<dbReference type="InterPro" id="IPR015943">
    <property type="entry name" value="WD40/YVTN_repeat-like_dom_sf"/>
</dbReference>
<dbReference type="PANTHER" id="PTHR21573:SF0">
    <property type="entry name" value="ER MEMBRANE PROTEIN COMPLEX SUBUNIT 1"/>
    <property type="match status" value="1"/>
</dbReference>
<protein>
    <recommendedName>
        <fullName evidence="4">ER membrane protein complex subunit 1</fullName>
    </recommendedName>
</protein>
<dbReference type="Gene3D" id="2.130.10.10">
    <property type="entry name" value="YVTN repeat-like/Quinoprotein amine dehydrogenase"/>
    <property type="match status" value="1"/>
</dbReference>
<feature type="signal peptide" evidence="12">
    <location>
        <begin position="1"/>
        <end position="21"/>
    </location>
</feature>
<keyword evidence="7" id="KW-0256">Endoplasmic reticulum</keyword>
<accession>A0A1M2VQ69</accession>
<evidence type="ECO:0000256" key="8">
    <source>
        <dbReference type="ARBA" id="ARBA00022989"/>
    </source>
</evidence>
<evidence type="ECO:0000256" key="7">
    <source>
        <dbReference type="ARBA" id="ARBA00022824"/>
    </source>
</evidence>
<dbReference type="AlphaFoldDB" id="A0A1M2VQ69"/>
<evidence type="ECO:0000259" key="14">
    <source>
        <dbReference type="Pfam" id="PF25293"/>
    </source>
</evidence>
<name>A0A1M2VQ69_TRAPU</name>
<dbReference type="InterPro" id="IPR058545">
    <property type="entry name" value="Beta-prop_EMC1_1st"/>
</dbReference>
<dbReference type="EMBL" id="MNAD01000881">
    <property type="protein sequence ID" value="OJT09749.1"/>
    <property type="molecule type" value="Genomic_DNA"/>
</dbReference>
<feature type="chain" id="PRO_5012408850" description="ER membrane protein complex subunit 1" evidence="12">
    <location>
        <begin position="22"/>
        <end position="1016"/>
    </location>
</feature>
<reference evidence="15 16" key="1">
    <citation type="submission" date="2016-10" db="EMBL/GenBank/DDBJ databases">
        <title>Genome sequence of the basidiomycete white-rot fungus Trametes pubescens.</title>
        <authorList>
            <person name="Makela M.R."/>
            <person name="Granchi Z."/>
            <person name="Peng M."/>
            <person name="De Vries R.P."/>
            <person name="Grigoriev I."/>
            <person name="Riley R."/>
            <person name="Hilden K."/>
        </authorList>
    </citation>
    <scope>NUCLEOTIDE SEQUENCE [LARGE SCALE GENOMIC DNA]</scope>
    <source>
        <strain evidence="15 16">FBCC735</strain>
    </source>
</reference>
<evidence type="ECO:0000256" key="11">
    <source>
        <dbReference type="SAM" id="Phobius"/>
    </source>
</evidence>
<dbReference type="Pfam" id="PF07774">
    <property type="entry name" value="EMC1_C"/>
    <property type="match status" value="1"/>
</dbReference>
<dbReference type="OrthoDB" id="28092at2759"/>
<organism evidence="15 16">
    <name type="scientific">Trametes pubescens</name>
    <name type="common">White-rot fungus</name>
    <dbReference type="NCBI Taxonomy" id="154538"/>
    <lineage>
        <taxon>Eukaryota</taxon>
        <taxon>Fungi</taxon>
        <taxon>Dikarya</taxon>
        <taxon>Basidiomycota</taxon>
        <taxon>Agaricomycotina</taxon>
        <taxon>Agaricomycetes</taxon>
        <taxon>Polyporales</taxon>
        <taxon>Polyporaceae</taxon>
        <taxon>Trametes</taxon>
    </lineage>
</organism>
<dbReference type="Proteomes" id="UP000184267">
    <property type="component" value="Unassembled WGS sequence"/>
</dbReference>
<keyword evidence="6 12" id="KW-0732">Signal</keyword>
<comment type="subcellular location">
    <subcellularLocation>
        <location evidence="1">Endoplasmic reticulum membrane</location>
        <topology evidence="1">Single-pass type I membrane protein</topology>
    </subcellularLocation>
</comment>
<comment type="similarity">
    <text evidence="2">Belongs to the EMC1 family.</text>
</comment>
<dbReference type="Pfam" id="PF25293">
    <property type="entry name" value="Beta-prop_EMC1_N"/>
    <property type="match status" value="1"/>
</dbReference>
<evidence type="ECO:0000256" key="4">
    <source>
        <dbReference type="ARBA" id="ARBA00020824"/>
    </source>
</evidence>
<dbReference type="SUPFAM" id="SSF50998">
    <property type="entry name" value="Quinoprotein alcohol dehydrogenase-like"/>
    <property type="match status" value="1"/>
</dbReference>
<evidence type="ECO:0000256" key="1">
    <source>
        <dbReference type="ARBA" id="ARBA00004115"/>
    </source>
</evidence>
<sequence>MRLFSLLLGAACAYALHASEAGVLDWHKPQLGVPLIQSHATAPTFHRREYDTGATRSTILTVTQSNVLASVNPANGSIDWRYVFDDDDRIIAYHKDNDVVAALSGIGGANLRLFDAIEGDLLLETRLHSPEAGRLFEPETLGTAISFGSEEQAGNLFVLTDGHVLRSIDRHTGEVKWGWSAPDQTSLVVYSKILVTPSAIYLLGLANSFASYTLHISTLSPTTGEVIASGNVPSSVTTGFTDVVVVRDHRTSEVEPHIVWLEDKVIKYYPLTPSLKAKPAVIKGATYRSLQDVGVSAFGQFVAVQEDGSGRVIRLSSEGLKVIWDFADSATSPQRSDAIYSGGLDVDGHPYIARVFWSHAFRQASAHIFASHLAEGKGLVTGFTFPFKTAEHGIISHVAVDAANPEPYRVLSRLFLTTSTGAIQLWQHDQHQWTREEGLADIRVAELVELPERKIASHAGVEQEFFGARLRRQLSDAQDFPQYAVNFVRRFVTGSYASASASVAPSTNTTEPLSRDTFGFRKVIVAATSHGKLYGIDSANGEVLWSRVFGLGWAAQVGGQIIPAKLFVTRTVNDGEVPQVVLVTQRKANNGLVDTVLFHVDALTGDDATGKSPANDVLQGKDVVSGPLVEAFLLKTASARVVVLLDEFLQVHLFPETDETLRIFEKAVPALRIPLKTGPPGQRQLTGHQIPQKVEFTGRYIAYPTWTLPFPPTEDIRTVFARPTDPVASLGKVLGNRTTLYKYLNPNLIGVVTGPSASVPASKSATCAVYLVDGAKGTVIYHAVLPSAEGACDVKATLVENWLVYHYYDSEVGPGQAKGYRVVSVELYEGRGIDDKTLSSDLTSLSNETTSVSIHEQSYVFARGITTLAATSTSYGITMKDVIVAHEHGQIQSVPRRFLDPRRPKQKPTTEEMEEWLVQYDPVIPDDPKRVLSHNYQVAKTRRVVTSPALLESTSLVFAYGLDLFSTRVAPSNTFDVLSENFNKVQLVFTIGGLALAIFVVKPMVARKRLRERWYD</sequence>
<dbReference type="GO" id="GO:0034975">
    <property type="term" value="P:protein folding in endoplasmic reticulum"/>
    <property type="evidence" value="ECO:0007669"/>
    <property type="project" value="TreeGrafter"/>
</dbReference>
<feature type="transmembrane region" description="Helical" evidence="11">
    <location>
        <begin position="987"/>
        <end position="1005"/>
    </location>
</feature>
<keyword evidence="16" id="KW-1185">Reference proteome</keyword>
<evidence type="ECO:0000256" key="9">
    <source>
        <dbReference type="ARBA" id="ARBA00023136"/>
    </source>
</evidence>
<dbReference type="STRING" id="154538.A0A1M2VQ69"/>
<evidence type="ECO:0000259" key="13">
    <source>
        <dbReference type="Pfam" id="PF07774"/>
    </source>
</evidence>
<evidence type="ECO:0000313" key="16">
    <source>
        <dbReference type="Proteomes" id="UP000184267"/>
    </source>
</evidence>
<comment type="caution">
    <text evidence="15">The sequence shown here is derived from an EMBL/GenBank/DDBJ whole genome shotgun (WGS) entry which is preliminary data.</text>
</comment>
<comment type="subunit">
    <text evidence="3">Component of the ER membrane protein complex (EMC).</text>
</comment>
<feature type="domain" description="EMC1 first beta-propeller" evidence="14">
    <location>
        <begin position="15"/>
        <end position="437"/>
    </location>
</feature>